<evidence type="ECO:0000256" key="1">
    <source>
        <dbReference type="SAM" id="Coils"/>
    </source>
</evidence>
<feature type="domain" description="GRIP" evidence="3">
    <location>
        <begin position="1594"/>
        <end position="1641"/>
    </location>
</feature>
<dbReference type="PaxDb" id="121845-A0A3Q0IWE5"/>
<feature type="coiled-coil region" evidence="1">
    <location>
        <begin position="509"/>
        <end position="725"/>
    </location>
</feature>
<organism evidence="4 5">
    <name type="scientific">Diaphorina citri</name>
    <name type="common">Asian citrus psyllid</name>
    <dbReference type="NCBI Taxonomy" id="121845"/>
    <lineage>
        <taxon>Eukaryota</taxon>
        <taxon>Metazoa</taxon>
        <taxon>Ecdysozoa</taxon>
        <taxon>Arthropoda</taxon>
        <taxon>Hexapoda</taxon>
        <taxon>Insecta</taxon>
        <taxon>Pterygota</taxon>
        <taxon>Neoptera</taxon>
        <taxon>Paraneoptera</taxon>
        <taxon>Hemiptera</taxon>
        <taxon>Sternorrhyncha</taxon>
        <taxon>Psylloidea</taxon>
        <taxon>Psyllidae</taxon>
        <taxon>Diaphorininae</taxon>
        <taxon>Diaphorina</taxon>
    </lineage>
</organism>
<feature type="compositionally biased region" description="Low complexity" evidence="2">
    <location>
        <begin position="787"/>
        <end position="796"/>
    </location>
</feature>
<dbReference type="GO" id="GO:0005794">
    <property type="term" value="C:Golgi apparatus"/>
    <property type="evidence" value="ECO:0007669"/>
    <property type="project" value="TreeGrafter"/>
</dbReference>
<dbReference type="Proteomes" id="UP000079169">
    <property type="component" value="Unplaced"/>
</dbReference>
<dbReference type="PANTHER" id="PTHR19327">
    <property type="entry name" value="GOLGIN"/>
    <property type="match status" value="1"/>
</dbReference>
<feature type="region of interest" description="Disordered" evidence="2">
    <location>
        <begin position="20"/>
        <end position="62"/>
    </location>
</feature>
<dbReference type="RefSeq" id="XP_026678973.1">
    <property type="nucleotide sequence ID" value="XM_026823172.1"/>
</dbReference>
<name>A0A3Q0IWE5_DIACI</name>
<dbReference type="GO" id="GO:0048193">
    <property type="term" value="P:Golgi vesicle transport"/>
    <property type="evidence" value="ECO:0007669"/>
    <property type="project" value="TreeGrafter"/>
</dbReference>
<feature type="compositionally biased region" description="Polar residues" evidence="2">
    <location>
        <begin position="211"/>
        <end position="232"/>
    </location>
</feature>
<dbReference type="SUPFAM" id="SSF101283">
    <property type="entry name" value="GRIP domain"/>
    <property type="match status" value="1"/>
</dbReference>
<dbReference type="GeneID" id="103510159"/>
<protein>
    <submittedName>
        <fullName evidence="5">Golgin subfamily A member 4-like</fullName>
    </submittedName>
</protein>
<dbReference type="InterPro" id="IPR000237">
    <property type="entry name" value="GRIP_dom"/>
</dbReference>
<dbReference type="GO" id="GO:0031267">
    <property type="term" value="F:small GTPase binding"/>
    <property type="evidence" value="ECO:0007669"/>
    <property type="project" value="TreeGrafter"/>
</dbReference>
<feature type="coiled-coil region" evidence="1">
    <location>
        <begin position="1125"/>
        <end position="1448"/>
    </location>
</feature>
<keyword evidence="1" id="KW-0175">Coiled coil</keyword>
<feature type="region of interest" description="Disordered" evidence="2">
    <location>
        <begin position="1455"/>
        <end position="1481"/>
    </location>
</feature>
<feature type="compositionally biased region" description="Low complexity" evidence="2">
    <location>
        <begin position="201"/>
        <end position="210"/>
    </location>
</feature>
<feature type="coiled-coil region" evidence="1">
    <location>
        <begin position="406"/>
        <end position="479"/>
    </location>
</feature>
<dbReference type="PROSITE" id="PS50913">
    <property type="entry name" value="GRIP"/>
    <property type="match status" value="1"/>
</dbReference>
<feature type="region of interest" description="Disordered" evidence="2">
    <location>
        <begin position="187"/>
        <end position="244"/>
    </location>
</feature>
<dbReference type="KEGG" id="dci:103510159"/>
<dbReference type="STRING" id="121845.A0A3Q0IWE5"/>
<accession>A0A3Q0IWE5</accession>
<feature type="compositionally biased region" description="Polar residues" evidence="2">
    <location>
        <begin position="797"/>
        <end position="813"/>
    </location>
</feature>
<feature type="compositionally biased region" description="Basic and acidic residues" evidence="2">
    <location>
        <begin position="40"/>
        <end position="52"/>
    </location>
</feature>
<dbReference type="Pfam" id="PF01465">
    <property type="entry name" value="GRIP"/>
    <property type="match status" value="1"/>
</dbReference>
<feature type="region of interest" description="Disordered" evidence="2">
    <location>
        <begin position="1565"/>
        <end position="1591"/>
    </location>
</feature>
<dbReference type="SMART" id="SM00755">
    <property type="entry name" value="Grip"/>
    <property type="match status" value="1"/>
</dbReference>
<feature type="region of interest" description="Disordered" evidence="2">
    <location>
        <begin position="776"/>
        <end position="813"/>
    </location>
</feature>
<proteinExistence type="predicted"/>
<dbReference type="Gene3D" id="1.10.220.60">
    <property type="entry name" value="GRIP domain"/>
    <property type="match status" value="1"/>
</dbReference>
<feature type="coiled-coil region" evidence="1">
    <location>
        <begin position="920"/>
        <end position="1091"/>
    </location>
</feature>
<evidence type="ECO:0000313" key="5">
    <source>
        <dbReference type="RefSeq" id="XP_026678973.1"/>
    </source>
</evidence>
<evidence type="ECO:0000313" key="4">
    <source>
        <dbReference type="Proteomes" id="UP000079169"/>
    </source>
</evidence>
<gene>
    <name evidence="5" type="primary">LOC103510159</name>
</gene>
<feature type="coiled-coil region" evidence="1">
    <location>
        <begin position="837"/>
        <end position="864"/>
    </location>
</feature>
<feature type="coiled-coil region" evidence="1">
    <location>
        <begin position="78"/>
        <end position="127"/>
    </location>
</feature>
<evidence type="ECO:0000256" key="2">
    <source>
        <dbReference type="SAM" id="MobiDB-lite"/>
    </source>
</evidence>
<evidence type="ECO:0000259" key="3">
    <source>
        <dbReference type="PROSITE" id="PS50913"/>
    </source>
</evidence>
<reference evidence="5" key="1">
    <citation type="submission" date="2025-08" db="UniProtKB">
        <authorList>
            <consortium name="RefSeq"/>
        </authorList>
    </citation>
    <scope>IDENTIFICATION</scope>
</reference>
<sequence>MFNIIINLLKDSEESIATVESGFDESKTKQEEDSLIDLNEDNRSPRSSKENQDVVNMEADGREKESVSLKKLQAVDLLKQELQKKLESEGALEKALEEKKREYLELKQALETTNSEFKQTLEQKNREFLDFTERKVLCSDYPTSPEPGGFMSIDLRAPDVSRKSSLIFPVYESPPYLQNRIANERANERDLEEHSSPQQPPQAVTPQATPNDSFTSSHNDSTLDTSRSSDYPTSPEPGGFMSIDLRAPDVSRKSSLIFPVYESPPYLQSDMESASEVESSLCSSQRLGHVTKESLYSSYQQVHSKYQKYKGRYVEMLKAYKKLEAVMSESQDVMLRKNAELKEQCQLEQKAKAHLEDMLRNDLEEKDHIINTLNTKVSITTYIILTLLSMPALTNVHKDDASSAQLTALRSELTECNAELSALREKQEADKSSLAETKLNFHRELESKEILVREFKAQISQLKLENTNLQDQMVNMEADGREKESVSLKKLHIIFIFPDVMQNESEGALEKALEEKNREFLELKQTLEQKNGECEKVKQALEQKNVNCTELKHELEEVQKRLEAETNLEKSLEQKNRECQELKHKMEELESTLETLKTSNDEMIRNLETELCTPSSVDTGLEQELNQLRLKLKEMEDTSEQGKRDLLSNHQKEMDLEKTNHQKELEEEKTKHSQFIKQIENTLKSKENEIVRTLEEKDQTIFKLKNKLQSAYEKFNADKTKLEASVKNETGRLEGKLNALTEDNAKLKQVRISVIIKNMFKKLKDKITEEVKAAPRNLFQPSPQQPPQAVTPQATPNDSFTSSHNDSTLDSRQSCPTHFVLAGKSRTEDVKVLSSKLKAAEVKISEQDVNIKQLEDTVATMKKTLHRNICDMLNTMNQQPKSKLEEINSVLETIKAKSCDNIAKLNEMLLEKEAEHKTQLSVLEKINEDLKTQVHELSKEKEANERKQEEFVRKIEHYENTLNNKNDEYKTQKKHKWMNYQKKKKYDELSKEKEVNEKKQEEFVRKIEHYENTLNNKNDEYKTQKDLEHQYKTTIEKLLEDNAKLVTQIDVLKKEFDGKLKEETDKFKQMQQELDTKLDTETKLMKELENMKTISQEQESKIRNIVTTELEQTHKEKVGDLKHLIAKLEEDMEHGKRDIKKQVEEKEKLKKTIELQEQEISSLQNHKKEIEASNSQVNERLAKLSIENEDLIKEKTLLQEKHTQLSTELSTLRENRSKSKEVLEKMNLMTKENSELLSEKEQLTKVLSTLQEEMKETSSSHERQVNELHNELTRLKALNEELNSKSKELNELHNELTRLKALNEELNLKSKEALEKTNLLTKKTGELTTEKERLNQLVATLQNEIEDNKSKQIQNNTLQNELQKTNLLTKETGELTTEKERLNQLVATLQNEIEDNKSKQIQNNTLQNELQEELTKVKALNAELSSKSNEAIEKINILTQQNKKKEEVKELRRLLNLGKPGEESASDVDSSKLQEKDQGNGQLAELQNELSKYKSANTEMKSFTEKYRVNLVGEKQLLSQSLTSLQNEVDSSKLQEKDQGSGQLAELQNELSKYKSANTEMKIYDGQGTNGEYKPGEDSASDVEGETDKNKEDKLGSCLELEYLRNVLFEYMMGKEPMVLARVLAAIVKFDPEHTAKILHREEQKLSVVSLTRSKGKAPLFIPVNGGR</sequence>
<feature type="compositionally biased region" description="Basic and acidic residues" evidence="2">
    <location>
        <begin position="1469"/>
        <end position="1478"/>
    </location>
</feature>
<dbReference type="PANTHER" id="PTHR19327:SF0">
    <property type="entry name" value="GOLGIN SUBFAMILY A MEMBER 4"/>
    <property type="match status" value="1"/>
</dbReference>
<keyword evidence="4" id="KW-1185">Reference proteome</keyword>